<proteinExistence type="predicted"/>
<organism evidence="3 4">
    <name type="scientific">Granulibacter bethesdensis</name>
    <dbReference type="NCBI Taxonomy" id="364410"/>
    <lineage>
        <taxon>Bacteria</taxon>
        <taxon>Pseudomonadati</taxon>
        <taxon>Pseudomonadota</taxon>
        <taxon>Alphaproteobacteria</taxon>
        <taxon>Acetobacterales</taxon>
        <taxon>Acetobacteraceae</taxon>
        <taxon>Granulibacter</taxon>
    </lineage>
</organism>
<dbReference type="AlphaFoldDB" id="A0AAC9P861"/>
<accession>A0AAC9P861</accession>
<evidence type="ECO:0000256" key="2">
    <source>
        <dbReference type="SAM" id="SignalP"/>
    </source>
</evidence>
<dbReference type="EMBL" id="CP018191">
    <property type="protein sequence ID" value="APH53689.1"/>
    <property type="molecule type" value="Genomic_DNA"/>
</dbReference>
<keyword evidence="1" id="KW-0175">Coiled coil</keyword>
<dbReference type="InterPro" id="IPR010870">
    <property type="entry name" value="Porin_O/P"/>
</dbReference>
<dbReference type="Pfam" id="PF07396">
    <property type="entry name" value="Porin_O_P"/>
    <property type="match status" value="1"/>
</dbReference>
<evidence type="ECO:0000313" key="4">
    <source>
        <dbReference type="Proteomes" id="UP000182373"/>
    </source>
</evidence>
<dbReference type="InterPro" id="IPR023614">
    <property type="entry name" value="Porin_dom_sf"/>
</dbReference>
<feature type="chain" id="PRO_5041937630" evidence="2">
    <location>
        <begin position="29"/>
        <end position="553"/>
    </location>
</feature>
<feature type="coiled-coil region" evidence="1">
    <location>
        <begin position="28"/>
        <end position="73"/>
    </location>
</feature>
<name>A0AAC9P861_9PROT</name>
<dbReference type="RefSeq" id="WP_072571953.1">
    <property type="nucleotide sequence ID" value="NZ_CP018191.1"/>
</dbReference>
<reference evidence="4" key="1">
    <citation type="submission" date="2016-11" db="EMBL/GenBank/DDBJ databases">
        <title>Comparative genomic and phenotypic analysis of Granulibacter bethesdensis clinical isolates from patients with chronic granulomatous disease.</title>
        <authorList>
            <person name="Zarember K.A."/>
            <person name="Porcella S.F."/>
            <person name="Chu J."/>
            <person name="Ding L."/>
            <person name="Dahlstrom E."/>
            <person name="Barbian K."/>
            <person name="Martens C."/>
            <person name="Sykora L."/>
            <person name="Kramer S."/>
            <person name="Pettinato A.M."/>
            <person name="Hong H."/>
            <person name="Wald G."/>
            <person name="Berg L.J."/>
            <person name="Rogge L.S."/>
            <person name="Greenberg D.E."/>
            <person name="Falcone E.L."/>
            <person name="Neves J.F."/>
            <person name="Simoes M.J."/>
            <person name="Casal M."/>
            <person name="Rodriguez-Lopez F.C."/>
            <person name="Zelazny A."/>
            <person name="Gallin J.I."/>
            <person name="Holland S.M."/>
        </authorList>
    </citation>
    <scope>NUCLEOTIDE SEQUENCE [LARGE SCALE GENOMIC DNA]</scope>
    <source>
        <strain evidence="4">NIH9.1</strain>
    </source>
</reference>
<evidence type="ECO:0000313" key="3">
    <source>
        <dbReference type="EMBL" id="APH53689.1"/>
    </source>
</evidence>
<dbReference type="Gene3D" id="2.40.160.10">
    <property type="entry name" value="Porin"/>
    <property type="match status" value="1"/>
</dbReference>
<keyword evidence="2" id="KW-0732">Signal</keyword>
<gene>
    <name evidence="3" type="ORF">GbCGDNIH9_0450</name>
</gene>
<sequence>MVFSIVLRRALLTGVATACLLLPAMAQAQDSSDRIQELERQIRAVQAQQARQIQQLQAELRHMRVQVAIHAQKVEVAHQRAIAAATQAHAEAQKAHQEALVVHHDAEHITDAFSRLPPPPQGSPIGGPAFTQVEKGAPGVRVGFERGRPTLSAIDGRYAFAVGLALHYDMGGYIMPEPAPGTHPAVTRLTSFGTNLRRGRIPFMFRYGNVTANITPEFGSSVDGAAGLYEANLNYSGIQPFVFTLGYFQPRVTLEDSTSSNEFLFLERPSIVDIARNIAAGDARATAGGKANGKRWYAALYGTGSSYGSQMTETLSGNQTGGVVRVATRPIAAKDVDVHVGFSASKAFNLNDVNGNTTLRLRDRPEVRIANIRLIDTGSLSATSAYEYGPEFGFRYKNLLIQGEWIAIGVDQKPSGTLPRPSLGFGGGYASISYVLTGEVRQYDPSAAAFRGPSPVHNFDPSHGHWGAFELVARYSIADLNSNVTPGIAASVTGGTYGGRQAVFAAGVNWYLNRHFRFMLDYNYIDVDRMNSAGKVQIGQTLHSIVGRAQAAF</sequence>
<protein>
    <submittedName>
        <fullName evidence="3">Porin O</fullName>
    </submittedName>
</protein>
<dbReference type="Proteomes" id="UP000182373">
    <property type="component" value="Chromosome"/>
</dbReference>
<feature type="signal peptide" evidence="2">
    <location>
        <begin position="1"/>
        <end position="28"/>
    </location>
</feature>
<evidence type="ECO:0000256" key="1">
    <source>
        <dbReference type="SAM" id="Coils"/>
    </source>
</evidence>